<dbReference type="InterPro" id="IPR038063">
    <property type="entry name" value="Transpep_catalytic_dom"/>
</dbReference>
<dbReference type="Pfam" id="PF01471">
    <property type="entry name" value="PG_binding_1"/>
    <property type="match status" value="1"/>
</dbReference>
<dbReference type="Gene3D" id="1.10.101.10">
    <property type="entry name" value="PGBD-like superfamily/PGBD"/>
    <property type="match status" value="1"/>
</dbReference>
<evidence type="ECO:0000313" key="9">
    <source>
        <dbReference type="EMBL" id="SEG61585.1"/>
    </source>
</evidence>
<proteinExistence type="inferred from homology"/>
<dbReference type="PANTHER" id="PTHR41533:SF2">
    <property type="entry name" value="BLR7131 PROTEIN"/>
    <property type="match status" value="1"/>
</dbReference>
<gene>
    <name evidence="9" type="ORF">SAMN05421819_3820</name>
</gene>
<feature type="active site" description="Nucleophile" evidence="7">
    <location>
        <position position="503"/>
    </location>
</feature>
<keyword evidence="3" id="KW-0808">Transferase</keyword>
<dbReference type="SUPFAM" id="SSF141523">
    <property type="entry name" value="L,D-transpeptidase catalytic domain-like"/>
    <property type="match status" value="1"/>
</dbReference>
<dbReference type="UniPathway" id="UPA00219"/>
<dbReference type="GO" id="GO:0009252">
    <property type="term" value="P:peptidoglycan biosynthetic process"/>
    <property type="evidence" value="ECO:0007669"/>
    <property type="project" value="UniProtKB-UniPathway"/>
</dbReference>
<evidence type="ECO:0000256" key="7">
    <source>
        <dbReference type="PROSITE-ProRule" id="PRU01373"/>
    </source>
</evidence>
<feature type="domain" description="L,D-TPase catalytic" evidence="8">
    <location>
        <begin position="352"/>
        <end position="534"/>
    </location>
</feature>
<evidence type="ECO:0000256" key="5">
    <source>
        <dbReference type="ARBA" id="ARBA00022984"/>
    </source>
</evidence>
<dbReference type="InterPro" id="IPR036366">
    <property type="entry name" value="PGBDSf"/>
</dbReference>
<dbReference type="InterPro" id="IPR002477">
    <property type="entry name" value="Peptidoglycan-bd-like"/>
</dbReference>
<dbReference type="Pfam" id="PF03734">
    <property type="entry name" value="YkuD"/>
    <property type="match status" value="1"/>
</dbReference>
<reference evidence="9 10" key="1">
    <citation type="submission" date="2016-10" db="EMBL/GenBank/DDBJ databases">
        <authorList>
            <person name="de Groot N.N."/>
        </authorList>
    </citation>
    <scope>NUCLEOTIDE SEQUENCE [LARGE SCALE GENOMIC DNA]</scope>
    <source>
        <strain evidence="9 10">DSM 22489</strain>
    </source>
</reference>
<dbReference type="GO" id="GO:0016740">
    <property type="term" value="F:transferase activity"/>
    <property type="evidence" value="ECO:0007669"/>
    <property type="project" value="UniProtKB-KW"/>
</dbReference>
<dbReference type="Gene3D" id="2.40.440.10">
    <property type="entry name" value="L,D-transpeptidase catalytic domain-like"/>
    <property type="match status" value="1"/>
</dbReference>
<evidence type="ECO:0000256" key="3">
    <source>
        <dbReference type="ARBA" id="ARBA00022679"/>
    </source>
</evidence>
<dbReference type="EMBL" id="FNVA01000007">
    <property type="protein sequence ID" value="SEG61585.1"/>
    <property type="molecule type" value="Genomic_DNA"/>
</dbReference>
<dbReference type="RefSeq" id="WP_160115236.1">
    <property type="nucleotide sequence ID" value="NZ_FNVA01000007.1"/>
</dbReference>
<dbReference type="InterPro" id="IPR052905">
    <property type="entry name" value="LD-transpeptidase_YkuD-like"/>
</dbReference>
<keyword evidence="4 7" id="KW-0133">Cell shape</keyword>
<keyword evidence="5 7" id="KW-0573">Peptidoglycan synthesis</keyword>
<evidence type="ECO:0000256" key="6">
    <source>
        <dbReference type="ARBA" id="ARBA00023316"/>
    </source>
</evidence>
<sequence>MTHPRPSATRSSATLRRFAAAALLAVLLLPVSGCKSTVRSVRNLFHHRKSKSKPNTTDFADNVQTAVSTPRLASLKWADYSDYQPEVQQFYDDREYELAWTRDGKPTAAATQFIQLFTDAAKKGLNAEDYDASRWTERTAQLAQILKKHDTSDTAQDTVAQFDVAMTISVMRYISDLHVGRINPQALNFDIDVPKKRAELDLPTLVGDQLVDADDVNSIVSTVEPKNPMYTATEQALPRYLELAQQDQQTPLEPLPAAGKGIAVGGSYPGIAGLIVRLQREGDGTMAAQGNTYTSDVADAVKHYQQRHGITADGKLNDATVAALNVPMTERVKQINDSLERWRWLPENYQQPRILVNLPEFLLRAYGEDHTLAFTMRVVDGEAKGNHDTPTFVRLMRYVVFRPYWNLPGSIVKKEIVGHLQKSGMGYLASHDYELTTANGTVVTNATVADVEHMRYAVRQKPGPKNSLGLVKFLFPNEYDVYMHSTPELNLFNLTRRDRSHGCVRLQHADQMAQWVLSTDKPDGDWDADKVADMMKNEANNNKTYNLKTPLPVAIMYLTANVGEDGSVNFFDDIYGYDRELEAALAKGRPYPRAEAKINPKLTPGETE</sequence>
<dbReference type="CDD" id="cd16913">
    <property type="entry name" value="YkuD_like"/>
    <property type="match status" value="1"/>
</dbReference>
<keyword evidence="6 7" id="KW-0961">Cell wall biogenesis/degradation</keyword>
<dbReference type="Proteomes" id="UP000236728">
    <property type="component" value="Unassembled WGS sequence"/>
</dbReference>
<accession>A0A1H6BMC1</accession>
<dbReference type="InterPro" id="IPR005490">
    <property type="entry name" value="LD_TPept_cat_dom"/>
</dbReference>
<dbReference type="GO" id="GO:0004180">
    <property type="term" value="F:carboxypeptidase activity"/>
    <property type="evidence" value="ECO:0007669"/>
    <property type="project" value="UniProtKB-ARBA"/>
</dbReference>
<keyword evidence="10" id="KW-1185">Reference proteome</keyword>
<evidence type="ECO:0000256" key="2">
    <source>
        <dbReference type="ARBA" id="ARBA00005992"/>
    </source>
</evidence>
<feature type="active site" description="Proton donor/acceptor" evidence="7">
    <location>
        <position position="484"/>
    </location>
</feature>
<dbReference type="GO" id="GO:0008360">
    <property type="term" value="P:regulation of cell shape"/>
    <property type="evidence" value="ECO:0007669"/>
    <property type="project" value="UniProtKB-UniRule"/>
</dbReference>
<dbReference type="PROSITE" id="PS52029">
    <property type="entry name" value="LD_TPASE"/>
    <property type="match status" value="1"/>
</dbReference>
<dbReference type="SUPFAM" id="SSF47090">
    <property type="entry name" value="PGBD-like"/>
    <property type="match status" value="1"/>
</dbReference>
<comment type="similarity">
    <text evidence="2">Belongs to the YkuD family.</text>
</comment>
<dbReference type="Pfam" id="PF20142">
    <property type="entry name" value="Scaffold"/>
    <property type="match status" value="1"/>
</dbReference>
<evidence type="ECO:0000256" key="4">
    <source>
        <dbReference type="ARBA" id="ARBA00022960"/>
    </source>
</evidence>
<name>A0A1H6BMC1_9BACT</name>
<comment type="pathway">
    <text evidence="1 7">Cell wall biogenesis; peptidoglycan biosynthesis.</text>
</comment>
<dbReference type="OrthoDB" id="9778545at2"/>
<organism evidence="9 10">
    <name type="scientific">Bryocella elongata</name>
    <dbReference type="NCBI Taxonomy" id="863522"/>
    <lineage>
        <taxon>Bacteria</taxon>
        <taxon>Pseudomonadati</taxon>
        <taxon>Acidobacteriota</taxon>
        <taxon>Terriglobia</taxon>
        <taxon>Terriglobales</taxon>
        <taxon>Acidobacteriaceae</taxon>
        <taxon>Bryocella</taxon>
    </lineage>
</organism>
<dbReference type="InterPro" id="IPR036365">
    <property type="entry name" value="PGBD-like_sf"/>
</dbReference>
<protein>
    <submittedName>
        <fullName evidence="9">Murein L,D-transpeptidase YcbB/YkuD</fullName>
    </submittedName>
</protein>
<dbReference type="PANTHER" id="PTHR41533">
    <property type="entry name" value="L,D-TRANSPEPTIDASE HI_1667-RELATED"/>
    <property type="match status" value="1"/>
</dbReference>
<evidence type="ECO:0000256" key="1">
    <source>
        <dbReference type="ARBA" id="ARBA00004752"/>
    </source>
</evidence>
<evidence type="ECO:0000313" key="10">
    <source>
        <dbReference type="Proteomes" id="UP000236728"/>
    </source>
</evidence>
<dbReference type="GO" id="GO:0071555">
    <property type="term" value="P:cell wall organization"/>
    <property type="evidence" value="ECO:0007669"/>
    <property type="project" value="UniProtKB-UniRule"/>
</dbReference>
<dbReference type="AlphaFoldDB" id="A0A1H6BMC1"/>
<evidence type="ECO:0000259" key="8">
    <source>
        <dbReference type="PROSITE" id="PS52029"/>
    </source>
</evidence>
<dbReference type="InterPro" id="IPR045380">
    <property type="entry name" value="LD_TPept_scaffold_dom"/>
</dbReference>